<gene>
    <name evidence="2" type="ORF">PQG83_13845</name>
</gene>
<protein>
    <submittedName>
        <fullName evidence="2">Outer membrane lipoprotein carrier protein LolA</fullName>
    </submittedName>
</protein>
<dbReference type="InterPro" id="IPR004564">
    <property type="entry name" value="OM_lipoprot_carrier_LolA-like"/>
</dbReference>
<dbReference type="SUPFAM" id="SSF89392">
    <property type="entry name" value="Prokaryotic lipoproteins and lipoprotein localization factors"/>
    <property type="match status" value="1"/>
</dbReference>
<dbReference type="PANTHER" id="PTHR35869">
    <property type="entry name" value="OUTER-MEMBRANE LIPOPROTEIN CARRIER PROTEIN"/>
    <property type="match status" value="1"/>
</dbReference>
<dbReference type="PANTHER" id="PTHR35869:SF1">
    <property type="entry name" value="OUTER-MEMBRANE LIPOPROTEIN CARRIER PROTEIN"/>
    <property type="match status" value="1"/>
</dbReference>
<dbReference type="KEGG" id="nneo:PQG83_13845"/>
<keyword evidence="3" id="KW-1185">Reference proteome</keyword>
<name>A0AA96JUP2_9BACT</name>
<dbReference type="EMBL" id="CP116968">
    <property type="protein sequence ID" value="WNM60837.1"/>
    <property type="molecule type" value="Genomic_DNA"/>
</dbReference>
<evidence type="ECO:0000313" key="2">
    <source>
        <dbReference type="EMBL" id="WNM60837.1"/>
    </source>
</evidence>
<organism evidence="2 3">
    <name type="scientific">Candidatus Nitrospira neomarina</name>
    <dbReference type="NCBI Taxonomy" id="3020899"/>
    <lineage>
        <taxon>Bacteria</taxon>
        <taxon>Pseudomonadati</taxon>
        <taxon>Nitrospirota</taxon>
        <taxon>Nitrospiria</taxon>
        <taxon>Nitrospirales</taxon>
        <taxon>Nitrospiraceae</taxon>
        <taxon>Nitrospira</taxon>
    </lineage>
</organism>
<sequence>MMSLPVLRGAIFLGIISFIMPVSDTSAASVSVMEDIVAKVEARYAQTKDLQADFVQETILEGFTTGFTSSGRLYLKKPGLLRWDYLHPSEEQIYVNGDQVMMYVPEHQQVVKGALTQMAASKGPLALLQGAGNLSQQFTILESAEGSKDNEKFPSLTLVPKPVGQTPPTIKKIVLKLFPDTYFIQGITLFEMSGNISHVMFDHIQANTGLSSSQLTFDIPPDVVVIELP</sequence>
<dbReference type="InterPro" id="IPR029046">
    <property type="entry name" value="LolA/LolB/LppX"/>
</dbReference>
<keyword evidence="2" id="KW-0449">Lipoprotein</keyword>
<dbReference type="Gene3D" id="2.50.20.10">
    <property type="entry name" value="Lipoprotein localisation LolA/LolB/LppX"/>
    <property type="match status" value="1"/>
</dbReference>
<proteinExistence type="predicted"/>
<reference evidence="2 3" key="1">
    <citation type="submission" date="2023-01" db="EMBL/GenBank/DDBJ databases">
        <title>Cultivation and genomic characterization of new, ubiquitous marine nitrite-oxidizing bacteria from the Nitrospirales.</title>
        <authorList>
            <person name="Mueller A.J."/>
            <person name="Daebeler A."/>
            <person name="Herbold C.W."/>
            <person name="Kirkegaard R.H."/>
            <person name="Daims H."/>
        </authorList>
    </citation>
    <scope>NUCLEOTIDE SEQUENCE [LARGE SCALE GENOMIC DNA]</scope>
    <source>
        <strain evidence="2 3">DK</strain>
    </source>
</reference>
<evidence type="ECO:0000313" key="3">
    <source>
        <dbReference type="Proteomes" id="UP001302494"/>
    </source>
</evidence>
<evidence type="ECO:0000256" key="1">
    <source>
        <dbReference type="ARBA" id="ARBA00022729"/>
    </source>
</evidence>
<dbReference type="Pfam" id="PF03548">
    <property type="entry name" value="LolA"/>
    <property type="match status" value="1"/>
</dbReference>
<accession>A0AA96JUP2</accession>
<dbReference type="RefSeq" id="WP_312742155.1">
    <property type="nucleotide sequence ID" value="NZ_CP116968.1"/>
</dbReference>
<dbReference type="Proteomes" id="UP001302494">
    <property type="component" value="Chromosome"/>
</dbReference>
<dbReference type="CDD" id="cd16325">
    <property type="entry name" value="LolA"/>
    <property type="match status" value="1"/>
</dbReference>
<dbReference type="AlphaFoldDB" id="A0AA96JUP2"/>
<keyword evidence="1" id="KW-0732">Signal</keyword>